<evidence type="ECO:0000256" key="3">
    <source>
        <dbReference type="ARBA" id="ARBA00023002"/>
    </source>
</evidence>
<dbReference type="InterPro" id="IPR051609">
    <property type="entry name" value="NmrA/Isoflavone_reductase-like"/>
</dbReference>
<feature type="domain" description="NAD(P)-binding" evidence="4">
    <location>
        <begin position="8"/>
        <end position="155"/>
    </location>
</feature>
<dbReference type="eggNOG" id="ENOG502SHYH">
    <property type="taxonomic scope" value="Eukaryota"/>
</dbReference>
<dbReference type="EMBL" id="GG698925">
    <property type="protein sequence ID" value="EEU36912.1"/>
    <property type="molecule type" value="Genomic_DNA"/>
</dbReference>
<keyword evidence="6" id="KW-1185">Reference proteome</keyword>
<evidence type="ECO:0000313" key="5">
    <source>
        <dbReference type="EMBL" id="EEU36912.1"/>
    </source>
</evidence>
<accession>C7ZGL4</accession>
<organism evidence="5 6">
    <name type="scientific">Fusarium vanettenii (strain ATCC MYA-4622 / CBS 123669 / FGSC 9596 / NRRL 45880 / 77-13-4)</name>
    <name type="common">Fusarium solani subsp. pisi</name>
    <dbReference type="NCBI Taxonomy" id="660122"/>
    <lineage>
        <taxon>Eukaryota</taxon>
        <taxon>Fungi</taxon>
        <taxon>Dikarya</taxon>
        <taxon>Ascomycota</taxon>
        <taxon>Pezizomycotina</taxon>
        <taxon>Sordariomycetes</taxon>
        <taxon>Hypocreomycetidae</taxon>
        <taxon>Hypocreales</taxon>
        <taxon>Nectriaceae</taxon>
        <taxon>Fusarium</taxon>
        <taxon>Fusarium solani species complex</taxon>
        <taxon>Fusarium vanettenii</taxon>
    </lineage>
</organism>
<dbReference type="RefSeq" id="XP_003042625.1">
    <property type="nucleotide sequence ID" value="XM_003042579.1"/>
</dbReference>
<dbReference type="OMA" id="VGAWKGH"/>
<dbReference type="SUPFAM" id="SSF51735">
    <property type="entry name" value="NAD(P)-binding Rossmann-fold domains"/>
    <property type="match status" value="1"/>
</dbReference>
<dbReference type="PANTHER" id="PTHR47706:SF4">
    <property type="entry name" value="NMRA-LIKE DOMAIN-CONTAINING PROTEIN"/>
    <property type="match status" value="1"/>
</dbReference>
<dbReference type="InterPro" id="IPR036291">
    <property type="entry name" value="NAD(P)-bd_dom_sf"/>
</dbReference>
<gene>
    <name evidence="5" type="ORF">NECHADRAFT_42193</name>
</gene>
<keyword evidence="3" id="KW-0560">Oxidoreductase</keyword>
<name>C7ZGL4_FUSV7</name>
<dbReference type="Proteomes" id="UP000005206">
    <property type="component" value="Chromosome 6"/>
</dbReference>
<dbReference type="InParanoid" id="C7ZGL4"/>
<dbReference type="VEuPathDB" id="FungiDB:NECHADRAFT_42193"/>
<evidence type="ECO:0000259" key="4">
    <source>
        <dbReference type="Pfam" id="PF13460"/>
    </source>
</evidence>
<comment type="similarity">
    <text evidence="1">Belongs to the NmrA-type oxidoreductase family. Isoflavone reductase subfamily.</text>
</comment>
<dbReference type="PANTHER" id="PTHR47706">
    <property type="entry name" value="NMRA-LIKE FAMILY PROTEIN"/>
    <property type="match status" value="1"/>
</dbReference>
<dbReference type="AlphaFoldDB" id="C7ZGL4"/>
<dbReference type="Gene3D" id="3.90.25.10">
    <property type="entry name" value="UDP-galactose 4-epimerase, domain 1"/>
    <property type="match status" value="1"/>
</dbReference>
<evidence type="ECO:0000256" key="2">
    <source>
        <dbReference type="ARBA" id="ARBA00022857"/>
    </source>
</evidence>
<keyword evidence="2" id="KW-0521">NADP</keyword>
<evidence type="ECO:0000256" key="1">
    <source>
        <dbReference type="ARBA" id="ARBA00005725"/>
    </source>
</evidence>
<sequence>MVNVAVAGGTGGVGRTIIDALKNDPKHKAIILSRTANKLTPCVQVPDVDLGAPVIAVDYDDVDALQAVLEKHEINTVISALALHIIGVGEAQINLIKAADKSEPTKRFVTSTWAVPLDRWFDLLPHGFQHVASYTELDKTQLEWTAFNVGWFLEYYAMPHVETYIPQTTFVVDMANRHASIPGDGKQKMSFTYTKDVAKFVVAALDLPKWEHDTYAIGEKLTWEEFVKIAEEARGGEKFTVTYDSVEKLKAGSVTELPGQVAAYSYFRKEWAQRLFSAFGIWVTENIFDFPDEKLLNKKFPDIKVTTVKEMLENAWKGK</sequence>
<proteinExistence type="inferred from homology"/>
<dbReference type="HOGENOM" id="CLU_044876_0_0_1"/>
<dbReference type="OrthoDB" id="419598at2759"/>
<protein>
    <recommendedName>
        <fullName evidence="4">NAD(P)-binding domain-containing protein</fullName>
    </recommendedName>
</protein>
<dbReference type="InterPro" id="IPR016040">
    <property type="entry name" value="NAD(P)-bd_dom"/>
</dbReference>
<dbReference type="KEGG" id="nhe:NECHADRAFT_42193"/>
<dbReference type="GO" id="GO:0016491">
    <property type="term" value="F:oxidoreductase activity"/>
    <property type="evidence" value="ECO:0007669"/>
    <property type="project" value="UniProtKB-KW"/>
</dbReference>
<evidence type="ECO:0000313" key="6">
    <source>
        <dbReference type="Proteomes" id="UP000005206"/>
    </source>
</evidence>
<dbReference type="Gene3D" id="3.40.50.720">
    <property type="entry name" value="NAD(P)-binding Rossmann-like Domain"/>
    <property type="match status" value="1"/>
</dbReference>
<dbReference type="Pfam" id="PF13460">
    <property type="entry name" value="NAD_binding_10"/>
    <property type="match status" value="1"/>
</dbReference>
<reference evidence="5 6" key="1">
    <citation type="journal article" date="2009" name="PLoS Genet.">
        <title>The genome of Nectria haematococca: contribution of supernumerary chromosomes to gene expansion.</title>
        <authorList>
            <person name="Coleman J.J."/>
            <person name="Rounsley S.D."/>
            <person name="Rodriguez-Carres M."/>
            <person name="Kuo A."/>
            <person name="Wasmann C.C."/>
            <person name="Grimwood J."/>
            <person name="Schmutz J."/>
            <person name="Taga M."/>
            <person name="White G.J."/>
            <person name="Zhou S."/>
            <person name="Schwartz D.C."/>
            <person name="Freitag M."/>
            <person name="Ma L.J."/>
            <person name="Danchin E.G."/>
            <person name="Henrissat B."/>
            <person name="Coutinho P.M."/>
            <person name="Nelson D.R."/>
            <person name="Straney D."/>
            <person name="Napoli C.A."/>
            <person name="Barker B.M."/>
            <person name="Gribskov M."/>
            <person name="Rep M."/>
            <person name="Kroken S."/>
            <person name="Molnar I."/>
            <person name="Rensing C."/>
            <person name="Kennell J.C."/>
            <person name="Zamora J."/>
            <person name="Farman M.L."/>
            <person name="Selker E.U."/>
            <person name="Salamov A."/>
            <person name="Shapiro H."/>
            <person name="Pangilinan J."/>
            <person name="Lindquist E."/>
            <person name="Lamers C."/>
            <person name="Grigoriev I.V."/>
            <person name="Geiser D.M."/>
            <person name="Covert S.F."/>
            <person name="Temporini E."/>
            <person name="Vanetten H.D."/>
        </authorList>
    </citation>
    <scope>NUCLEOTIDE SEQUENCE [LARGE SCALE GENOMIC DNA]</scope>
    <source>
        <strain evidence="6">ATCC MYA-4622 / CBS 123669 / FGSC 9596 / NRRL 45880 / 77-13-4</strain>
    </source>
</reference>
<dbReference type="GeneID" id="9669941"/>